<protein>
    <submittedName>
        <fullName evidence="1">Uncharacterized protein</fullName>
    </submittedName>
</protein>
<gene>
    <name evidence="1" type="ORF">SPARVUS_LOCUS13582843</name>
</gene>
<evidence type="ECO:0000313" key="1">
    <source>
        <dbReference type="EMBL" id="CAI9605323.1"/>
    </source>
</evidence>
<keyword evidence="2" id="KW-1185">Reference proteome</keyword>
<organism evidence="1 2">
    <name type="scientific">Staurois parvus</name>
    <dbReference type="NCBI Taxonomy" id="386267"/>
    <lineage>
        <taxon>Eukaryota</taxon>
        <taxon>Metazoa</taxon>
        <taxon>Chordata</taxon>
        <taxon>Craniata</taxon>
        <taxon>Vertebrata</taxon>
        <taxon>Euteleostomi</taxon>
        <taxon>Amphibia</taxon>
        <taxon>Batrachia</taxon>
        <taxon>Anura</taxon>
        <taxon>Neobatrachia</taxon>
        <taxon>Ranoidea</taxon>
        <taxon>Ranidae</taxon>
        <taxon>Staurois</taxon>
    </lineage>
</organism>
<name>A0ABN9G7F4_9NEOB</name>
<comment type="caution">
    <text evidence="1">The sequence shown here is derived from an EMBL/GenBank/DDBJ whole genome shotgun (WGS) entry which is preliminary data.</text>
</comment>
<dbReference type="EMBL" id="CATNWA010018103">
    <property type="protein sequence ID" value="CAI9605323.1"/>
    <property type="molecule type" value="Genomic_DNA"/>
</dbReference>
<reference evidence="1" key="1">
    <citation type="submission" date="2023-05" db="EMBL/GenBank/DDBJ databases">
        <authorList>
            <person name="Stuckert A."/>
        </authorList>
    </citation>
    <scope>NUCLEOTIDE SEQUENCE</scope>
</reference>
<evidence type="ECO:0000313" key="2">
    <source>
        <dbReference type="Proteomes" id="UP001162483"/>
    </source>
</evidence>
<dbReference type="Proteomes" id="UP001162483">
    <property type="component" value="Unassembled WGS sequence"/>
</dbReference>
<proteinExistence type="predicted"/>
<accession>A0ABN9G7F4</accession>
<sequence>MIPYCLGGPMSCQSTPAPHNCQAESSNILKPNSVTVWVRFRDQLLQQ</sequence>